<evidence type="ECO:0000256" key="2">
    <source>
        <dbReference type="ARBA" id="ARBA00022679"/>
    </source>
</evidence>
<evidence type="ECO:0000256" key="7">
    <source>
        <dbReference type="ARBA" id="ARBA00022918"/>
    </source>
</evidence>
<keyword evidence="2" id="KW-0808">Transferase</keyword>
<dbReference type="Gene3D" id="1.10.340.70">
    <property type="match status" value="1"/>
</dbReference>
<dbReference type="Gene3D" id="3.30.70.270">
    <property type="match status" value="3"/>
</dbReference>
<evidence type="ECO:0000313" key="13">
    <source>
        <dbReference type="Proteomes" id="UP000265520"/>
    </source>
</evidence>
<feature type="domain" description="Reverse transcriptase/retrotransposon-derived protein RNase H-like" evidence="10">
    <location>
        <begin position="215"/>
        <end position="308"/>
    </location>
</feature>
<dbReference type="Pfam" id="PF17921">
    <property type="entry name" value="Integrase_H2C2"/>
    <property type="match status" value="1"/>
</dbReference>
<keyword evidence="7" id="KW-0695">RNA-directed DNA polymerase</keyword>
<sequence length="476" mass="54384">MLQQGIIKPSNSPFSSPIILVKKKDDSWRFCTDYRALNTVTIKDSFPMPTVDELLDELHGAQYFSKLDLRSEYHQILIKPEDYYKTAFHTHHGHYEWLVMPFGLTNAPATFQALMNKNFQKWVLQILSQQELFTKLSKCSFGQKEVDYLGHIVSGSGVSMDANKVKDVLPWPTPKNVKQLRGFLGLTGYYRRFVKGYAQIASPLTELLKKDAFLWNTAAETSFQQLKQAVTTAPVLSLPNFAEPFTLETDASGTGVGAVLGQGGHPIAYFSKKLSLRRQKQSAYIRELLAITEALAKFRHYLLGHKFVLKTDQKSLRSLLDQSLQTPEQQAWLHKFIGFDFQIEYKPGKDNISADALSRMYMMAWSEPKLHFIQELELAVQQDEELQQIIQACQKHDAAYALYSVNEGLVLWKDKLVIPNNQDIIKQILKEFHTSHIGGHAGITRTLARIQAQFCWKKNERRYQKICATMCDLPTG</sequence>
<dbReference type="Gene3D" id="3.10.10.10">
    <property type="entry name" value="HIV Type 1 Reverse Transcriptase, subunit A, domain 1"/>
    <property type="match status" value="1"/>
</dbReference>
<dbReference type="GO" id="GO:0008233">
    <property type="term" value="F:peptidase activity"/>
    <property type="evidence" value="ECO:0007669"/>
    <property type="project" value="UniProtKB-KW"/>
</dbReference>
<dbReference type="PANTHER" id="PTHR37984">
    <property type="entry name" value="PROTEIN CBG26694"/>
    <property type="match status" value="1"/>
</dbReference>
<gene>
    <name evidence="12" type="ORF">A2U01_0007554</name>
</gene>
<dbReference type="PANTHER" id="PTHR37984:SF5">
    <property type="entry name" value="PROTEIN NYNRIN-LIKE"/>
    <property type="match status" value="1"/>
</dbReference>
<dbReference type="Pfam" id="PF17919">
    <property type="entry name" value="RT_RNaseH_2"/>
    <property type="match status" value="1"/>
</dbReference>
<organism evidence="12 13">
    <name type="scientific">Trifolium medium</name>
    <dbReference type="NCBI Taxonomy" id="97028"/>
    <lineage>
        <taxon>Eukaryota</taxon>
        <taxon>Viridiplantae</taxon>
        <taxon>Streptophyta</taxon>
        <taxon>Embryophyta</taxon>
        <taxon>Tracheophyta</taxon>
        <taxon>Spermatophyta</taxon>
        <taxon>Magnoliopsida</taxon>
        <taxon>eudicotyledons</taxon>
        <taxon>Gunneridae</taxon>
        <taxon>Pentapetalae</taxon>
        <taxon>rosids</taxon>
        <taxon>fabids</taxon>
        <taxon>Fabales</taxon>
        <taxon>Fabaceae</taxon>
        <taxon>Papilionoideae</taxon>
        <taxon>50 kb inversion clade</taxon>
        <taxon>NPAAA clade</taxon>
        <taxon>Hologalegina</taxon>
        <taxon>IRL clade</taxon>
        <taxon>Trifolieae</taxon>
        <taxon>Trifolium</taxon>
    </lineage>
</organism>
<dbReference type="GO" id="GO:0003964">
    <property type="term" value="F:RNA-directed DNA polymerase activity"/>
    <property type="evidence" value="ECO:0007669"/>
    <property type="project" value="UniProtKB-KW"/>
</dbReference>
<proteinExistence type="predicted"/>
<dbReference type="FunFam" id="3.10.10.10:FF:000007">
    <property type="entry name" value="Retrovirus-related Pol polyprotein from transposon 17.6-like Protein"/>
    <property type="match status" value="1"/>
</dbReference>
<dbReference type="CDD" id="cd09274">
    <property type="entry name" value="RNase_HI_RT_Ty3"/>
    <property type="match status" value="1"/>
</dbReference>
<evidence type="ECO:0000256" key="1">
    <source>
        <dbReference type="ARBA" id="ARBA00022670"/>
    </source>
</evidence>
<feature type="domain" description="Integrase zinc-binding" evidence="11">
    <location>
        <begin position="421"/>
        <end position="468"/>
    </location>
</feature>
<dbReference type="EMBL" id="LXQA010010780">
    <property type="protein sequence ID" value="MCH86694.1"/>
    <property type="molecule type" value="Genomic_DNA"/>
</dbReference>
<evidence type="ECO:0000256" key="5">
    <source>
        <dbReference type="ARBA" id="ARBA00022759"/>
    </source>
</evidence>
<keyword evidence="6" id="KW-0378">Hydrolase</keyword>
<dbReference type="FunFam" id="3.30.70.270:FF:000020">
    <property type="entry name" value="Transposon Tf2-6 polyprotein-like Protein"/>
    <property type="match status" value="1"/>
</dbReference>
<dbReference type="InterPro" id="IPR041577">
    <property type="entry name" value="RT_RNaseH_2"/>
</dbReference>
<evidence type="ECO:0000259" key="11">
    <source>
        <dbReference type="Pfam" id="PF17921"/>
    </source>
</evidence>
<dbReference type="SUPFAM" id="SSF56672">
    <property type="entry name" value="DNA/RNA polymerases"/>
    <property type="match status" value="1"/>
</dbReference>
<evidence type="ECO:0000256" key="3">
    <source>
        <dbReference type="ARBA" id="ARBA00022695"/>
    </source>
</evidence>
<dbReference type="InterPro" id="IPR043502">
    <property type="entry name" value="DNA/RNA_pol_sf"/>
</dbReference>
<feature type="domain" description="Reverse transcriptase" evidence="9">
    <location>
        <begin position="21"/>
        <end position="122"/>
    </location>
</feature>
<dbReference type="GO" id="GO:0004519">
    <property type="term" value="F:endonuclease activity"/>
    <property type="evidence" value="ECO:0007669"/>
    <property type="project" value="UniProtKB-KW"/>
</dbReference>
<dbReference type="Pfam" id="PF00078">
    <property type="entry name" value="RVT_1"/>
    <property type="match status" value="1"/>
</dbReference>
<comment type="caution">
    <text evidence="12">The sequence shown here is derived from an EMBL/GenBank/DDBJ whole genome shotgun (WGS) entry which is preliminary data.</text>
</comment>
<protein>
    <submittedName>
        <fullName evidence="12">Uncharacterized protein</fullName>
    </submittedName>
</protein>
<keyword evidence="4" id="KW-0540">Nuclease</keyword>
<keyword evidence="8" id="KW-0511">Multifunctional enzyme</keyword>
<keyword evidence="3" id="KW-0548">Nucleotidyltransferase</keyword>
<dbReference type="Proteomes" id="UP000265520">
    <property type="component" value="Unassembled WGS sequence"/>
</dbReference>
<keyword evidence="13" id="KW-1185">Reference proteome</keyword>
<dbReference type="InterPro" id="IPR043128">
    <property type="entry name" value="Rev_trsase/Diguanyl_cyclase"/>
</dbReference>
<reference evidence="12 13" key="1">
    <citation type="journal article" date="2018" name="Front. Plant Sci.">
        <title>Red Clover (Trifolium pratense) and Zigzag Clover (T. medium) - A Picture of Genomic Similarities and Differences.</title>
        <authorList>
            <person name="Dluhosova J."/>
            <person name="Istvanek J."/>
            <person name="Nedelnik J."/>
            <person name="Repkova J."/>
        </authorList>
    </citation>
    <scope>NUCLEOTIDE SEQUENCE [LARGE SCALE GENOMIC DNA]</scope>
    <source>
        <strain evidence="13">cv. 10/8</strain>
        <tissue evidence="12">Leaf</tissue>
    </source>
</reference>
<name>A0A392MKB1_9FABA</name>
<dbReference type="FunFam" id="3.10.20.370:FF:000001">
    <property type="entry name" value="Retrovirus-related Pol polyprotein from transposon 17.6-like protein"/>
    <property type="match status" value="1"/>
</dbReference>
<dbReference type="InterPro" id="IPR000477">
    <property type="entry name" value="RT_dom"/>
</dbReference>
<evidence type="ECO:0000256" key="4">
    <source>
        <dbReference type="ARBA" id="ARBA00022722"/>
    </source>
</evidence>
<evidence type="ECO:0000256" key="6">
    <source>
        <dbReference type="ARBA" id="ARBA00022801"/>
    </source>
</evidence>
<dbReference type="CDD" id="cd01647">
    <property type="entry name" value="RT_LTR"/>
    <property type="match status" value="1"/>
</dbReference>
<evidence type="ECO:0000259" key="10">
    <source>
        <dbReference type="Pfam" id="PF17919"/>
    </source>
</evidence>
<dbReference type="AlphaFoldDB" id="A0A392MKB1"/>
<evidence type="ECO:0000259" key="9">
    <source>
        <dbReference type="Pfam" id="PF00078"/>
    </source>
</evidence>
<dbReference type="InterPro" id="IPR041588">
    <property type="entry name" value="Integrase_H2C2"/>
</dbReference>
<evidence type="ECO:0000313" key="12">
    <source>
        <dbReference type="EMBL" id="MCH86694.1"/>
    </source>
</evidence>
<keyword evidence="5" id="KW-0255">Endonuclease</keyword>
<dbReference type="Gene3D" id="3.10.20.370">
    <property type="match status" value="1"/>
</dbReference>
<keyword evidence="1" id="KW-0645">Protease</keyword>
<evidence type="ECO:0000256" key="8">
    <source>
        <dbReference type="ARBA" id="ARBA00023268"/>
    </source>
</evidence>
<dbReference type="GO" id="GO:0006508">
    <property type="term" value="P:proteolysis"/>
    <property type="evidence" value="ECO:0007669"/>
    <property type="project" value="UniProtKB-KW"/>
</dbReference>
<dbReference type="InterPro" id="IPR050951">
    <property type="entry name" value="Retrovirus_Pol_polyprotein"/>
</dbReference>
<accession>A0A392MKB1</accession>